<accession>A0A7C1AWD5</accession>
<dbReference type="NCBIfam" id="TIGR00284">
    <property type="entry name" value="dihydropteroate synthase-like protein"/>
    <property type="match status" value="1"/>
</dbReference>
<dbReference type="Proteomes" id="UP000885863">
    <property type="component" value="Unassembled WGS sequence"/>
</dbReference>
<dbReference type="InterPro" id="IPR025595">
    <property type="entry name" value="PterinBD-DUF4346"/>
</dbReference>
<keyword evidence="1" id="KW-0484">Methanogenesis</keyword>
<evidence type="ECO:0000256" key="1">
    <source>
        <dbReference type="ARBA" id="ARBA00022994"/>
    </source>
</evidence>
<proteinExistence type="predicted"/>
<dbReference type="InterPro" id="IPR005236">
    <property type="entry name" value="Dihydropt_synth"/>
</dbReference>
<dbReference type="InterPro" id="IPR000489">
    <property type="entry name" value="Pterin-binding_dom"/>
</dbReference>
<comment type="caution">
    <text evidence="3">The sequence shown here is derived from an EMBL/GenBank/DDBJ whole genome shotgun (WGS) entry which is preliminary data.</text>
</comment>
<dbReference type="Gene3D" id="3.20.20.20">
    <property type="entry name" value="Dihydropteroate synthase-like"/>
    <property type="match status" value="1"/>
</dbReference>
<dbReference type="InterPro" id="IPR016041">
    <property type="entry name" value="Ac-CoA_synth_d_su_TIM-brl"/>
</dbReference>
<name>A0A7C1AWD5_9EURY</name>
<dbReference type="GO" id="GO:0042558">
    <property type="term" value="P:pteridine-containing compound metabolic process"/>
    <property type="evidence" value="ECO:0007669"/>
    <property type="project" value="InterPro"/>
</dbReference>
<dbReference type="SUPFAM" id="SSF51717">
    <property type="entry name" value="Dihydropteroate synthetase-like"/>
    <property type="match status" value="1"/>
</dbReference>
<protein>
    <submittedName>
        <fullName evidence="3">Dihydropteroate synthase-like protein</fullName>
    </submittedName>
</protein>
<dbReference type="InterPro" id="IPR011005">
    <property type="entry name" value="Dihydropteroate_synth-like_sf"/>
</dbReference>
<dbReference type="Pfam" id="PF03599">
    <property type="entry name" value="CdhD"/>
    <property type="match status" value="1"/>
</dbReference>
<dbReference type="GO" id="GO:0015948">
    <property type="term" value="P:methanogenesis"/>
    <property type="evidence" value="ECO:0007669"/>
    <property type="project" value="UniProtKB-KW"/>
</dbReference>
<reference evidence="3" key="1">
    <citation type="journal article" date="2020" name="mSystems">
        <title>Genome- and Community-Level Interaction Insights into Carbon Utilization and Element Cycling Functions of Hydrothermarchaeota in Hydrothermal Sediment.</title>
        <authorList>
            <person name="Zhou Z."/>
            <person name="Liu Y."/>
            <person name="Xu W."/>
            <person name="Pan J."/>
            <person name="Luo Z.H."/>
            <person name="Li M."/>
        </authorList>
    </citation>
    <scope>NUCLEOTIDE SEQUENCE [LARGE SCALE GENOMIC DNA]</scope>
    <source>
        <strain evidence="3">HyVt-185</strain>
    </source>
</reference>
<dbReference type="Pfam" id="PF14251">
    <property type="entry name" value="PterinBD-DUF4346"/>
    <property type="match status" value="1"/>
</dbReference>
<dbReference type="AlphaFoldDB" id="A0A7C1AWD5"/>
<organism evidence="3">
    <name type="scientific">Candidatus Syntropharchaeum butanivorans</name>
    <dbReference type="NCBI Taxonomy" id="1839936"/>
    <lineage>
        <taxon>Archaea</taxon>
        <taxon>Methanobacteriati</taxon>
        <taxon>Methanobacteriota</taxon>
        <taxon>Stenosarchaea group</taxon>
        <taxon>Methanomicrobia</taxon>
        <taxon>Methanosarcinales</taxon>
        <taxon>ANME-2 cluster</taxon>
        <taxon>Candidatus Syntropharchaeum</taxon>
    </lineage>
</organism>
<sequence>MSMRNILVVTGKMAFETVKGYVGGLADVVMGDVDVAALITPRILRDLLKGLDLSKYDLILLPGNVSSDFDQLEEEFGVRIRLGPRNAHDLPHILKKIDEIELSKRKPACSFLEPDHEQIQRELLELEERSVPAFTIDRVKIGGSSSMKVMAEVVDATGLDDDKLRERVRYFAHEGADIIDLGVGLDATRDDVARAVRVAASATDLPLSIDTMDPELIRAGVDAGARLVLSLDSDNIGEVGGYLANKDVSVVVLSRNGTDELLETIKTAKSVGIKKIIADPVLAPLGHGTVRSICECWKFRAYDPGTPLFFGVGNVTELLDADSIGVNALLAGIGMELGVSILFTPEASRKTAGSVRELVKASRMMRLASKRQTSPKDLGIDLFVAKEKRMREGIPVSDKAPVKVITEEAKWGSDPLGYFRIGLKDGMIYVEHNTPDGRVDVLAGKSAKEIVSYLVKDGRISMIDHGAYLGVELAKAELALRFKRSYVQDEEI</sequence>
<dbReference type="PROSITE" id="PS50972">
    <property type="entry name" value="PTERIN_BINDING"/>
    <property type="match status" value="1"/>
</dbReference>
<gene>
    <name evidence="3" type="ORF">ENG09_07210</name>
</gene>
<feature type="domain" description="Pterin-binding" evidence="2">
    <location>
        <begin position="133"/>
        <end position="366"/>
    </location>
</feature>
<evidence type="ECO:0000259" key="2">
    <source>
        <dbReference type="PROSITE" id="PS50972"/>
    </source>
</evidence>
<dbReference type="EMBL" id="DQZR01000299">
    <property type="protein sequence ID" value="HDM37008.1"/>
    <property type="molecule type" value="Genomic_DNA"/>
</dbReference>
<evidence type="ECO:0000313" key="3">
    <source>
        <dbReference type="EMBL" id="HDM37008.1"/>
    </source>
</evidence>